<accession>A0A090MKI8</accession>
<gene>
    <name evidence="2" type="ORF">BN850_0122820</name>
</gene>
<proteinExistence type="predicted"/>
<dbReference type="NCBIfam" id="TIGR01926">
    <property type="entry name" value="peroxid_rel"/>
    <property type="match status" value="1"/>
</dbReference>
<name>A0A090MKI8_9HYPO</name>
<dbReference type="SUPFAM" id="SSF69118">
    <property type="entry name" value="AhpD-like"/>
    <property type="match status" value="1"/>
</dbReference>
<feature type="domain" description="Carboxymuconolactone decarboxylase-like" evidence="1">
    <location>
        <begin position="64"/>
        <end position="115"/>
    </location>
</feature>
<dbReference type="PANTHER" id="PTHR35446:SF2">
    <property type="entry name" value="CARBOXYMUCONOLACTONE DECARBOXYLASE-LIKE DOMAIN-CONTAINING PROTEIN"/>
    <property type="match status" value="1"/>
</dbReference>
<protein>
    <submittedName>
        <fullName evidence="2">WGS project CBMI000000000 data, contig CS3069_c004489</fullName>
    </submittedName>
</protein>
<dbReference type="PANTHER" id="PTHR35446">
    <property type="entry name" value="SI:CH211-175M2.5"/>
    <property type="match status" value="1"/>
</dbReference>
<dbReference type="EMBL" id="HG320955">
    <property type="protein sequence ID" value="CEG05968.1"/>
    <property type="molecule type" value="Genomic_DNA"/>
</dbReference>
<dbReference type="InterPro" id="IPR010195">
    <property type="entry name" value="Uncharacterised_peroxidase-rel"/>
</dbReference>
<sequence length="210" mass="23556">MLSTALRRFTPRGSDYIRTSLYFPSTRSISRLRVPEAATLSKSTQQIIQAHHGDNWTRALALNPDTLRRFVTHYEDLFTDQTTKLNAIDREIVAVVVSHTTGCGYCQTYHTHGLTAALGKDSAAKLRAKKIALDWHLVGDLSEKHKILAAFSELLASNPKGVGKQQLIELKKVGYEEEQIVEIIEVVGWFSHSNRLMIALGVEIDDKNLE</sequence>
<dbReference type="NCBIfam" id="TIGR00778">
    <property type="entry name" value="ahpD_dom"/>
    <property type="match status" value="1"/>
</dbReference>
<dbReference type="InterPro" id="IPR003779">
    <property type="entry name" value="CMD-like"/>
</dbReference>
<dbReference type="Pfam" id="PF02627">
    <property type="entry name" value="CMD"/>
    <property type="match status" value="1"/>
</dbReference>
<evidence type="ECO:0000313" key="2">
    <source>
        <dbReference type="EMBL" id="CEG05562.1"/>
    </source>
</evidence>
<dbReference type="EMBL" id="CBMI010004486">
    <property type="protein sequence ID" value="CEG05562.1"/>
    <property type="molecule type" value="Genomic_DNA"/>
</dbReference>
<organism evidence="2">
    <name type="scientific">Fusarium clavum</name>
    <dbReference type="NCBI Taxonomy" id="2594811"/>
    <lineage>
        <taxon>Eukaryota</taxon>
        <taxon>Fungi</taxon>
        <taxon>Dikarya</taxon>
        <taxon>Ascomycota</taxon>
        <taxon>Pezizomycotina</taxon>
        <taxon>Sordariomycetes</taxon>
        <taxon>Hypocreomycetidae</taxon>
        <taxon>Hypocreales</taxon>
        <taxon>Nectriaceae</taxon>
        <taxon>Fusarium</taxon>
        <taxon>Fusarium incarnatum-equiseti species complex</taxon>
    </lineage>
</organism>
<dbReference type="InterPro" id="IPR029032">
    <property type="entry name" value="AhpD-like"/>
</dbReference>
<dbReference type="InterPro" id="IPR004675">
    <property type="entry name" value="AhpD_core"/>
</dbReference>
<dbReference type="AlphaFoldDB" id="A0A090MKI8"/>
<dbReference type="GO" id="GO:0051920">
    <property type="term" value="F:peroxiredoxin activity"/>
    <property type="evidence" value="ECO:0007669"/>
    <property type="project" value="InterPro"/>
</dbReference>
<evidence type="ECO:0000259" key="1">
    <source>
        <dbReference type="Pfam" id="PF02627"/>
    </source>
</evidence>
<dbReference type="Gene3D" id="1.20.1290.10">
    <property type="entry name" value="AhpD-like"/>
    <property type="match status" value="1"/>
</dbReference>
<reference evidence="2" key="1">
    <citation type="submission" date="2013-05" db="EMBL/GenBank/DDBJ databases">
        <title>Draft genome sequences of six wheat associated Fusarium spp. isolates.</title>
        <authorList>
            <person name="Moolhuijzen P.M."/>
            <person name="Manners J.M."/>
            <person name="Wilcox S."/>
            <person name="Bellgard M.I."/>
            <person name="Gardiner D.M."/>
        </authorList>
    </citation>
    <scope>NUCLEOTIDE SEQUENCE</scope>
    <source>
        <strain evidence="2">CS3069</strain>
    </source>
</reference>